<evidence type="ECO:0000256" key="3">
    <source>
        <dbReference type="ARBA" id="ARBA00023186"/>
    </source>
</evidence>
<evidence type="ECO:0000256" key="1">
    <source>
        <dbReference type="ARBA" id="ARBA00004496"/>
    </source>
</evidence>
<dbReference type="RefSeq" id="WP_135869111.1">
    <property type="nucleotide sequence ID" value="NZ_SRSC01000001.1"/>
</dbReference>
<keyword evidence="2 4" id="KW-0963">Cytoplasm</keyword>
<keyword evidence="3 4" id="KW-0143">Chaperone</keyword>
<dbReference type="HAMAP" id="MF_02200">
    <property type="entry name" value="NapD"/>
    <property type="match status" value="1"/>
</dbReference>
<dbReference type="EMBL" id="SRSC01000001">
    <property type="protein sequence ID" value="TGU74789.1"/>
    <property type="molecule type" value="Genomic_DNA"/>
</dbReference>
<gene>
    <name evidence="4" type="primary">napD</name>
    <name evidence="5" type="ORF">E4633_04835</name>
</gene>
<dbReference type="InterPro" id="IPR005623">
    <property type="entry name" value="Chaperone_NapD_NO3_reduct"/>
</dbReference>
<comment type="function">
    <text evidence="4">Chaperone for NapA, the catalytic subunit of the periplasmic nitrate reductase. It binds directly and specifically to the twin-arginine signal peptide of NapA, preventing premature interaction with the Tat translocase and premature export.</text>
</comment>
<dbReference type="GO" id="GO:0051224">
    <property type="term" value="P:negative regulation of protein transport"/>
    <property type="evidence" value="ECO:0007669"/>
    <property type="project" value="UniProtKB-UniRule"/>
</dbReference>
<reference evidence="5 6" key="1">
    <citation type="submission" date="2019-04" db="EMBL/GenBank/DDBJ databases">
        <title>Geobacter oryzae sp. nov., ferric-reducing bacteria isolated from paddy soil.</title>
        <authorList>
            <person name="Xu Z."/>
            <person name="Masuda Y."/>
            <person name="Itoh H."/>
            <person name="Senoo K."/>
        </authorList>
    </citation>
    <scope>NUCLEOTIDE SEQUENCE [LARGE SCALE GENOMIC DNA]</scope>
    <source>
        <strain evidence="5 6">Red111</strain>
    </source>
</reference>
<dbReference type="PANTHER" id="PTHR38603">
    <property type="entry name" value="CHAPERONE NAPD"/>
    <property type="match status" value="1"/>
</dbReference>
<keyword evidence="6" id="KW-1185">Reference proteome</keyword>
<comment type="subunit">
    <text evidence="4">Interacts with the cytoplasmic NapA precursor.</text>
</comment>
<dbReference type="PANTHER" id="PTHR38603:SF1">
    <property type="entry name" value="CHAPERONE NAPD"/>
    <property type="match status" value="1"/>
</dbReference>
<comment type="subcellular location">
    <subcellularLocation>
        <location evidence="1 4">Cytoplasm</location>
    </subcellularLocation>
</comment>
<comment type="similarity">
    <text evidence="4">Belongs to the NapD family.</text>
</comment>
<dbReference type="Gene3D" id="3.30.70.920">
    <property type="match status" value="1"/>
</dbReference>
<dbReference type="GO" id="GO:0005048">
    <property type="term" value="F:signal sequence binding"/>
    <property type="evidence" value="ECO:0007669"/>
    <property type="project" value="UniProtKB-UniRule"/>
</dbReference>
<dbReference type="AlphaFoldDB" id="A0A4S1CM01"/>
<protein>
    <recommendedName>
        <fullName evidence="4">Chaperone NapD</fullName>
    </recommendedName>
    <alternativeName>
        <fullName evidence="4">NapA signal peptide-binding chaperone NapD</fullName>
    </alternativeName>
</protein>
<dbReference type="Pfam" id="PF03927">
    <property type="entry name" value="NapD"/>
    <property type="match status" value="1"/>
</dbReference>
<dbReference type="GO" id="GO:0005737">
    <property type="term" value="C:cytoplasm"/>
    <property type="evidence" value="ECO:0007669"/>
    <property type="project" value="UniProtKB-SubCell"/>
</dbReference>
<evidence type="ECO:0000256" key="4">
    <source>
        <dbReference type="HAMAP-Rule" id="MF_02200"/>
    </source>
</evidence>
<evidence type="ECO:0000256" key="2">
    <source>
        <dbReference type="ARBA" id="ARBA00022490"/>
    </source>
</evidence>
<accession>A0A4S1CM01</accession>
<dbReference type="Proteomes" id="UP000306416">
    <property type="component" value="Unassembled WGS sequence"/>
</dbReference>
<evidence type="ECO:0000313" key="6">
    <source>
        <dbReference type="Proteomes" id="UP000306416"/>
    </source>
</evidence>
<proteinExistence type="inferred from homology"/>
<organism evidence="5 6">
    <name type="scientific">Geomonas terrae</name>
    <dbReference type="NCBI Taxonomy" id="2562681"/>
    <lineage>
        <taxon>Bacteria</taxon>
        <taxon>Pseudomonadati</taxon>
        <taxon>Thermodesulfobacteriota</taxon>
        <taxon>Desulfuromonadia</taxon>
        <taxon>Geobacterales</taxon>
        <taxon>Geobacteraceae</taxon>
        <taxon>Geomonas</taxon>
    </lineage>
</organism>
<evidence type="ECO:0000313" key="5">
    <source>
        <dbReference type="EMBL" id="TGU74789.1"/>
    </source>
</evidence>
<comment type="caution">
    <text evidence="5">The sequence shown here is derived from an EMBL/GenBank/DDBJ whole genome shotgun (WGS) entry which is preliminary data.</text>
</comment>
<sequence>MPISGIVVSCRPDEAGGVAEKLAVYQGIEVHGVLADGKIVAVIEADTIDAEVDLVKGLQQMEGVISVQLAYHNFEDAAPEGAHPAGF</sequence>
<name>A0A4S1CM01_9BACT</name>